<comment type="caution">
    <text evidence="2">The sequence shown here is derived from an EMBL/GenBank/DDBJ whole genome shotgun (WGS) entry which is preliminary data.</text>
</comment>
<proteinExistence type="predicted"/>
<dbReference type="PANTHER" id="PTHR32309:SF13">
    <property type="entry name" value="FERRIC ENTEROBACTIN TRANSPORT PROTEIN FEPE"/>
    <property type="match status" value="1"/>
</dbReference>
<evidence type="ECO:0008006" key="4">
    <source>
        <dbReference type="Google" id="ProtNLM"/>
    </source>
</evidence>
<protein>
    <recommendedName>
        <fullName evidence="4">Polysaccharide chain length determinant N-terminal domain-containing protein</fullName>
    </recommendedName>
</protein>
<dbReference type="PROSITE" id="PS51257">
    <property type="entry name" value="PROKAR_LIPOPROTEIN"/>
    <property type="match status" value="1"/>
</dbReference>
<evidence type="ECO:0000313" key="3">
    <source>
        <dbReference type="Proteomes" id="UP000230292"/>
    </source>
</evidence>
<dbReference type="GO" id="GO:0004713">
    <property type="term" value="F:protein tyrosine kinase activity"/>
    <property type="evidence" value="ECO:0007669"/>
    <property type="project" value="TreeGrafter"/>
</dbReference>
<gene>
    <name evidence="2" type="ORF">COW24_02660</name>
</gene>
<keyword evidence="1" id="KW-0472">Membrane</keyword>
<organism evidence="2 3">
    <name type="scientific">Candidatus Kerfeldbacteria bacterium CG15_BIG_FIL_POST_REV_8_21_14_020_45_12</name>
    <dbReference type="NCBI Taxonomy" id="2014247"/>
    <lineage>
        <taxon>Bacteria</taxon>
        <taxon>Candidatus Kerfeldiibacteriota</taxon>
    </lineage>
</organism>
<feature type="transmembrane region" description="Helical" evidence="1">
    <location>
        <begin position="181"/>
        <end position="202"/>
    </location>
</feature>
<dbReference type="EMBL" id="PFGC01000035">
    <property type="protein sequence ID" value="PIW36952.1"/>
    <property type="molecule type" value="Genomic_DNA"/>
</dbReference>
<dbReference type="AlphaFoldDB" id="A0A2M7H3Z3"/>
<dbReference type="Proteomes" id="UP000230292">
    <property type="component" value="Unassembled WGS sequence"/>
</dbReference>
<feature type="transmembrane region" description="Helical" evidence="1">
    <location>
        <begin position="20"/>
        <end position="38"/>
    </location>
</feature>
<evidence type="ECO:0000256" key="1">
    <source>
        <dbReference type="SAM" id="Phobius"/>
    </source>
</evidence>
<name>A0A2M7H3Z3_9BACT</name>
<dbReference type="InterPro" id="IPR050445">
    <property type="entry name" value="Bact_polysacc_biosynth/exp"/>
</dbReference>
<dbReference type="GO" id="GO:0005886">
    <property type="term" value="C:plasma membrane"/>
    <property type="evidence" value="ECO:0007669"/>
    <property type="project" value="TreeGrafter"/>
</dbReference>
<dbReference type="PANTHER" id="PTHR32309">
    <property type="entry name" value="TYROSINE-PROTEIN KINASE"/>
    <property type="match status" value="1"/>
</dbReference>
<keyword evidence="1" id="KW-1133">Transmembrane helix</keyword>
<evidence type="ECO:0000313" key="2">
    <source>
        <dbReference type="EMBL" id="PIW36952.1"/>
    </source>
</evidence>
<keyword evidence="1" id="KW-0812">Transmembrane</keyword>
<reference evidence="2 3" key="1">
    <citation type="submission" date="2017-09" db="EMBL/GenBank/DDBJ databases">
        <title>Depth-based differentiation of microbial function through sediment-hosted aquifers and enrichment of novel symbionts in the deep terrestrial subsurface.</title>
        <authorList>
            <person name="Probst A.J."/>
            <person name="Ladd B."/>
            <person name="Jarett J.K."/>
            <person name="Geller-Mcgrath D.E."/>
            <person name="Sieber C.M."/>
            <person name="Emerson J.B."/>
            <person name="Anantharaman K."/>
            <person name="Thomas B.C."/>
            <person name="Malmstrom R."/>
            <person name="Stieglmeier M."/>
            <person name="Klingl A."/>
            <person name="Woyke T."/>
            <person name="Ryan C.M."/>
            <person name="Banfield J.F."/>
        </authorList>
    </citation>
    <scope>NUCLEOTIDE SEQUENCE [LARGE SCALE GENOMIC DNA]</scope>
    <source>
        <strain evidence="2">CG15_BIG_FIL_POST_REV_8_21_14_020_45_12</strain>
    </source>
</reference>
<accession>A0A2M7H3Z3</accession>
<sequence>MRGKQLQVALKDHLRDLWIIPVLALACSLIAVVALALLKTPEYSSEITVLVVQKYTLTDSYTASKSAEKIATNLAEVIGTSTFLDAVINEAGVDLSDVLSLSEAQKRKSWKQMVETEVVPRTSMLRIVAHDADPRRAEDITNSVATILVENGGDYHGAADTVTLKIVDTALTSDRPVRPNLLMNGLAAAVFGAAAGLVIVLLKPSKRRPKKSTTSGPGQQDSPSDVIDMQVNSITVSSEPAVASYSVLDVTNYHVELSNTDLDALQLSGPQVGYLSAEMSAEVAN</sequence>